<dbReference type="AlphaFoldDB" id="A0AAD6S2A0"/>
<evidence type="ECO:0000256" key="1">
    <source>
        <dbReference type="SAM" id="MobiDB-lite"/>
    </source>
</evidence>
<organism evidence="2 3">
    <name type="scientific">Mycena alexandri</name>
    <dbReference type="NCBI Taxonomy" id="1745969"/>
    <lineage>
        <taxon>Eukaryota</taxon>
        <taxon>Fungi</taxon>
        <taxon>Dikarya</taxon>
        <taxon>Basidiomycota</taxon>
        <taxon>Agaricomycotina</taxon>
        <taxon>Agaricomycetes</taxon>
        <taxon>Agaricomycetidae</taxon>
        <taxon>Agaricales</taxon>
        <taxon>Marasmiineae</taxon>
        <taxon>Mycenaceae</taxon>
        <taxon>Mycena</taxon>
    </lineage>
</organism>
<evidence type="ECO:0000313" key="3">
    <source>
        <dbReference type="Proteomes" id="UP001218188"/>
    </source>
</evidence>
<dbReference type="Proteomes" id="UP001218188">
    <property type="component" value="Unassembled WGS sequence"/>
</dbReference>
<reference evidence="2" key="1">
    <citation type="submission" date="2023-03" db="EMBL/GenBank/DDBJ databases">
        <title>Massive genome expansion in bonnet fungi (Mycena s.s.) driven by repeated elements and novel gene families across ecological guilds.</title>
        <authorList>
            <consortium name="Lawrence Berkeley National Laboratory"/>
            <person name="Harder C.B."/>
            <person name="Miyauchi S."/>
            <person name="Viragh M."/>
            <person name="Kuo A."/>
            <person name="Thoen E."/>
            <person name="Andreopoulos B."/>
            <person name="Lu D."/>
            <person name="Skrede I."/>
            <person name="Drula E."/>
            <person name="Henrissat B."/>
            <person name="Morin E."/>
            <person name="Kohler A."/>
            <person name="Barry K."/>
            <person name="LaButti K."/>
            <person name="Morin E."/>
            <person name="Salamov A."/>
            <person name="Lipzen A."/>
            <person name="Mereny Z."/>
            <person name="Hegedus B."/>
            <person name="Baldrian P."/>
            <person name="Stursova M."/>
            <person name="Weitz H."/>
            <person name="Taylor A."/>
            <person name="Grigoriev I.V."/>
            <person name="Nagy L.G."/>
            <person name="Martin F."/>
            <person name="Kauserud H."/>
        </authorList>
    </citation>
    <scope>NUCLEOTIDE SEQUENCE</scope>
    <source>
        <strain evidence="2">CBHHK200</strain>
    </source>
</reference>
<protein>
    <submittedName>
        <fullName evidence="2">Uncharacterized protein</fullName>
    </submittedName>
</protein>
<feature type="compositionally biased region" description="Low complexity" evidence="1">
    <location>
        <begin position="156"/>
        <end position="171"/>
    </location>
</feature>
<comment type="caution">
    <text evidence="2">The sequence shown here is derived from an EMBL/GenBank/DDBJ whole genome shotgun (WGS) entry which is preliminary data.</text>
</comment>
<proteinExistence type="predicted"/>
<keyword evidence="3" id="KW-1185">Reference proteome</keyword>
<sequence>MSLSSLDLSTLDISTLTISDSPSPILCAFAPGPKTLLCAPVYVADAGREDITNLHNHTGKLYAIITGDWKGVATLRVHGFTYSLPSCLLKIRRETFLRLKAKYPHARTWDAEGWPKFDRLWTIDCTEYHFHPGDPREDLSEIPGWNTLPSSPTISAATASSAVSPAPQSLSKSKQLPRSVRHDESFPTWFARTGGTFTDNPPPLEPTTLPSSKRSRTWKIPPFHAATHKPSGQAHLRQGLLYAVTGHTRIFQERDSAMEVLKRTPGGELFFSSDEGEVWAFLEGTVPSL</sequence>
<feature type="region of interest" description="Disordered" evidence="1">
    <location>
        <begin position="156"/>
        <end position="215"/>
    </location>
</feature>
<dbReference type="EMBL" id="JARJCM010000305">
    <property type="protein sequence ID" value="KAJ7019158.1"/>
    <property type="molecule type" value="Genomic_DNA"/>
</dbReference>
<name>A0AAD6S2A0_9AGAR</name>
<accession>A0AAD6S2A0</accession>
<evidence type="ECO:0000313" key="2">
    <source>
        <dbReference type="EMBL" id="KAJ7019158.1"/>
    </source>
</evidence>
<gene>
    <name evidence="2" type="ORF">C8F04DRAFT_1198035</name>
</gene>